<evidence type="ECO:0000259" key="8">
    <source>
        <dbReference type="PROSITE" id="PS50928"/>
    </source>
</evidence>
<keyword evidence="2 7" id="KW-0813">Transport</keyword>
<gene>
    <name evidence="9" type="ORF">FB473_001669</name>
</gene>
<dbReference type="Proteomes" id="UP000749311">
    <property type="component" value="Unassembled WGS sequence"/>
</dbReference>
<keyword evidence="5 7" id="KW-1133">Transmembrane helix</keyword>
<dbReference type="PROSITE" id="PS50928">
    <property type="entry name" value="ABC_TM1"/>
    <property type="match status" value="1"/>
</dbReference>
<evidence type="ECO:0000256" key="4">
    <source>
        <dbReference type="ARBA" id="ARBA00022692"/>
    </source>
</evidence>
<organism evidence="9 10">
    <name type="scientific">Brooklawnia cerclae</name>
    <dbReference type="NCBI Taxonomy" id="349934"/>
    <lineage>
        <taxon>Bacteria</taxon>
        <taxon>Bacillati</taxon>
        <taxon>Actinomycetota</taxon>
        <taxon>Actinomycetes</taxon>
        <taxon>Propionibacteriales</taxon>
        <taxon>Propionibacteriaceae</taxon>
        <taxon>Brooklawnia</taxon>
    </lineage>
</organism>
<dbReference type="PANTHER" id="PTHR43386:SF6">
    <property type="entry name" value="ABC TRANSPORTER PERMEASE PROTEIN"/>
    <property type="match status" value="1"/>
</dbReference>
<keyword evidence="4 7" id="KW-0812">Transmembrane</keyword>
<evidence type="ECO:0000256" key="6">
    <source>
        <dbReference type="ARBA" id="ARBA00023136"/>
    </source>
</evidence>
<evidence type="ECO:0000256" key="7">
    <source>
        <dbReference type="RuleBase" id="RU363032"/>
    </source>
</evidence>
<feature type="transmembrane region" description="Helical" evidence="7">
    <location>
        <begin position="70"/>
        <end position="96"/>
    </location>
</feature>
<evidence type="ECO:0000256" key="1">
    <source>
        <dbReference type="ARBA" id="ARBA00004651"/>
    </source>
</evidence>
<feature type="transmembrane region" description="Helical" evidence="7">
    <location>
        <begin position="7"/>
        <end position="27"/>
    </location>
</feature>
<evidence type="ECO:0000256" key="3">
    <source>
        <dbReference type="ARBA" id="ARBA00022475"/>
    </source>
</evidence>
<evidence type="ECO:0000313" key="10">
    <source>
        <dbReference type="Proteomes" id="UP000749311"/>
    </source>
</evidence>
<evidence type="ECO:0000256" key="5">
    <source>
        <dbReference type="ARBA" id="ARBA00022989"/>
    </source>
</evidence>
<name>A0ABX0SF93_9ACTN</name>
<evidence type="ECO:0000313" key="9">
    <source>
        <dbReference type="EMBL" id="NIH57024.1"/>
    </source>
</evidence>
<keyword evidence="10" id="KW-1185">Reference proteome</keyword>
<feature type="transmembrane region" description="Helical" evidence="7">
    <location>
        <begin position="236"/>
        <end position="256"/>
    </location>
</feature>
<dbReference type="InterPro" id="IPR050366">
    <property type="entry name" value="BP-dependent_transpt_permease"/>
</dbReference>
<sequence length="296" mass="30567">MLTNRRFVVGGTLVLLVVGAGLLGPVLDDIDPNATDVVARLVAPGSPGHPLGTDSFGRDLGARTFAGIRISVSIGLGVALCATLLGVAAGLVAAYVRPLDAVVMRFIDGLTAFPEILLALAIVAAVGASSWNLVLCMTVVFFPGIARLTRSNVLVAREALYVRALEAVGAGKTWTMTRHILPNAASSIVVQASAAFSSAIVIETALSFLGAGIPAPNASIGNMIADSREYIYTSPWPLIIPASALVLLVLGGNLVGDGLRDILDPRWQPGAHVRGRGGLVDRRAAAVQSPGLVREV</sequence>
<reference evidence="9 10" key="1">
    <citation type="submission" date="2020-02" db="EMBL/GenBank/DDBJ databases">
        <title>Sequencing the genomes of 1000 actinobacteria strains.</title>
        <authorList>
            <person name="Klenk H.-P."/>
        </authorList>
    </citation>
    <scope>NUCLEOTIDE SEQUENCE [LARGE SCALE GENOMIC DNA]</scope>
    <source>
        <strain evidence="9 10">DSM 19609</strain>
    </source>
</reference>
<dbReference type="CDD" id="cd06261">
    <property type="entry name" value="TM_PBP2"/>
    <property type="match status" value="1"/>
</dbReference>
<comment type="subcellular location">
    <subcellularLocation>
        <location evidence="1 7">Cell membrane</location>
        <topology evidence="1 7">Multi-pass membrane protein</topology>
    </subcellularLocation>
</comment>
<dbReference type="EMBL" id="JAAMOZ010000001">
    <property type="protein sequence ID" value="NIH57024.1"/>
    <property type="molecule type" value="Genomic_DNA"/>
</dbReference>
<comment type="caution">
    <text evidence="9">The sequence shown here is derived from an EMBL/GenBank/DDBJ whole genome shotgun (WGS) entry which is preliminary data.</text>
</comment>
<proteinExistence type="inferred from homology"/>
<evidence type="ECO:0000256" key="2">
    <source>
        <dbReference type="ARBA" id="ARBA00022448"/>
    </source>
</evidence>
<keyword evidence="3" id="KW-1003">Cell membrane</keyword>
<keyword evidence="6 7" id="KW-0472">Membrane</keyword>
<dbReference type="SUPFAM" id="SSF161098">
    <property type="entry name" value="MetI-like"/>
    <property type="match status" value="1"/>
</dbReference>
<feature type="domain" description="ABC transmembrane type-1" evidence="8">
    <location>
        <begin position="68"/>
        <end position="256"/>
    </location>
</feature>
<accession>A0ABX0SF93</accession>
<dbReference type="PANTHER" id="PTHR43386">
    <property type="entry name" value="OLIGOPEPTIDE TRANSPORT SYSTEM PERMEASE PROTEIN APPC"/>
    <property type="match status" value="1"/>
</dbReference>
<protein>
    <submittedName>
        <fullName evidence="9">Peptide/nickel transport system permease protein</fullName>
    </submittedName>
</protein>
<comment type="similarity">
    <text evidence="7">Belongs to the binding-protein-dependent transport system permease family.</text>
</comment>
<dbReference type="Pfam" id="PF00528">
    <property type="entry name" value="BPD_transp_1"/>
    <property type="match status" value="1"/>
</dbReference>
<dbReference type="RefSeq" id="WP_167166408.1">
    <property type="nucleotide sequence ID" value="NZ_BAAAOO010000015.1"/>
</dbReference>
<dbReference type="Gene3D" id="1.10.3720.10">
    <property type="entry name" value="MetI-like"/>
    <property type="match status" value="1"/>
</dbReference>
<dbReference type="InterPro" id="IPR035906">
    <property type="entry name" value="MetI-like_sf"/>
</dbReference>
<dbReference type="InterPro" id="IPR000515">
    <property type="entry name" value="MetI-like"/>
</dbReference>
<feature type="transmembrane region" description="Helical" evidence="7">
    <location>
        <begin position="117"/>
        <end position="142"/>
    </location>
</feature>